<keyword evidence="4" id="KW-1185">Reference proteome</keyword>
<organism evidence="3 4">
    <name type="scientific">Natronomonas pharaonis (strain ATCC 35678 / DSM 2160 / CIP 103997 / JCM 8858 / NBRC 14720 / NCIMB 2260 / Gabara)</name>
    <name type="common">Halobacterium pharaonis</name>
    <dbReference type="NCBI Taxonomy" id="348780"/>
    <lineage>
        <taxon>Archaea</taxon>
        <taxon>Methanobacteriati</taxon>
        <taxon>Methanobacteriota</taxon>
        <taxon>Stenosarchaea group</taxon>
        <taxon>Halobacteria</taxon>
        <taxon>Halobacteriales</taxon>
        <taxon>Natronomonadaceae</taxon>
        <taxon>Natronomonas</taxon>
    </lineage>
</organism>
<sequence length="308" mass="34658">MDVSVVVCVYSMDRFESFVEAVESVLAQTYDPIEAILVVDGNQAVYERVADRFGDRDDVVVHCNEENRGVSVSRTHGAELASGDVVAFIDDDAVAEPDWIEHLVEAYEKHDAVAVGGRMTGEWLAGRPSFLPDEFDWLVGVTHRGFADGRTEVRNTFESNISFRREVFLDLGGFDPELGPTGEEYRHSEGAEIGARLEAEYDRGVMYIPEAIVRHKVFEHRTRLSWLCRRAFEQGVSKRAMKRRTDGSSAEEFGFLRSLFLEHLPRRLRELIDEPSVAGVAQIVMLFVFTGLVGVGYLFESAWGIVSR</sequence>
<dbReference type="OrthoDB" id="324632at2157"/>
<gene>
    <name evidence="3" type="primary">aglG</name>
    <name evidence="3" type="synonym">gtl2</name>
    <name evidence="3" type="ordered locus">NP_1916A</name>
</gene>
<dbReference type="EnsemblBacteria" id="CAI49049">
    <property type="protein sequence ID" value="CAI49049"/>
    <property type="gene ID" value="NP_1916A"/>
</dbReference>
<dbReference type="KEGG" id="nph:NP_1916A"/>
<dbReference type="GeneID" id="3702779"/>
<dbReference type="Gene3D" id="3.90.550.10">
    <property type="entry name" value="Spore Coat Polysaccharide Biosynthesis Protein SpsA, Chain A"/>
    <property type="match status" value="1"/>
</dbReference>
<dbReference type="SUPFAM" id="SSF53448">
    <property type="entry name" value="Nucleotide-diphospho-sugar transferases"/>
    <property type="match status" value="1"/>
</dbReference>
<evidence type="ECO:0000256" key="1">
    <source>
        <dbReference type="SAM" id="Phobius"/>
    </source>
</evidence>
<dbReference type="PANTHER" id="PTHR43685:SF2">
    <property type="entry name" value="GLYCOSYLTRANSFERASE 2-LIKE DOMAIN-CONTAINING PROTEIN"/>
    <property type="match status" value="1"/>
</dbReference>
<evidence type="ECO:0000259" key="2">
    <source>
        <dbReference type="Pfam" id="PF00535"/>
    </source>
</evidence>
<protein>
    <submittedName>
        <fullName evidence="3">Glycosyltransferase AglG</fullName>
        <ecNumber evidence="3">2.4.1.-</ecNumber>
    </submittedName>
</protein>
<proteinExistence type="predicted"/>
<evidence type="ECO:0000313" key="3">
    <source>
        <dbReference type="EMBL" id="CAI49049.1"/>
    </source>
</evidence>
<reference evidence="3 4" key="1">
    <citation type="journal article" date="2005" name="Genome Res.">
        <title>Living with two extremes: conclusions from the genome sequence of Natronomonas pharaonis.</title>
        <authorList>
            <person name="Falb M."/>
            <person name="Pfeiffer F."/>
            <person name="Palm P."/>
            <person name="Rodewald K."/>
            <person name="Hickmann V."/>
            <person name="Tittor J."/>
            <person name="Oesterhelt D."/>
        </authorList>
    </citation>
    <scope>NUCLEOTIDE SEQUENCE [LARGE SCALE GENOMIC DNA]</scope>
    <source>
        <strain evidence="4">ATCC 35678 / DSM 2160 / CIP 103997 / JCM 8858 / NBRC 14720 / NCIMB 2260 / Gabara</strain>
    </source>
</reference>
<dbReference type="RefSeq" id="WP_011322681.1">
    <property type="nucleotide sequence ID" value="NC_007426.1"/>
</dbReference>
<dbReference type="NCBIfam" id="NF041394">
    <property type="entry name" value="GtaseAglG_Halo"/>
    <property type="match status" value="1"/>
</dbReference>
<dbReference type="InterPro" id="IPR029044">
    <property type="entry name" value="Nucleotide-diphossugar_trans"/>
</dbReference>
<feature type="transmembrane region" description="Helical" evidence="1">
    <location>
        <begin position="277"/>
        <end position="299"/>
    </location>
</feature>
<accession>A0A1U7EVK4</accession>
<name>A0A1U7EVK4_NATPD</name>
<keyword evidence="1" id="KW-0812">Transmembrane</keyword>
<dbReference type="AlphaFoldDB" id="A0A1U7EVK4"/>
<evidence type="ECO:0000313" key="4">
    <source>
        <dbReference type="Proteomes" id="UP000002698"/>
    </source>
</evidence>
<dbReference type="STRING" id="348780.NP_1916A"/>
<dbReference type="GO" id="GO:0016757">
    <property type="term" value="F:glycosyltransferase activity"/>
    <property type="evidence" value="ECO:0007669"/>
    <property type="project" value="UniProtKB-KW"/>
</dbReference>
<dbReference type="PANTHER" id="PTHR43685">
    <property type="entry name" value="GLYCOSYLTRANSFERASE"/>
    <property type="match status" value="1"/>
</dbReference>
<dbReference type="CDD" id="cd00761">
    <property type="entry name" value="Glyco_tranf_GTA_type"/>
    <property type="match status" value="1"/>
</dbReference>
<keyword evidence="3" id="KW-0808">Transferase</keyword>
<keyword evidence="3" id="KW-0328">Glycosyltransferase</keyword>
<dbReference type="InterPro" id="IPR001173">
    <property type="entry name" value="Glyco_trans_2-like"/>
</dbReference>
<keyword evidence="1" id="KW-1133">Transmembrane helix</keyword>
<dbReference type="EC" id="2.4.1.-" evidence="3"/>
<dbReference type="HOGENOM" id="CLU_025996_19_2_2"/>
<dbReference type="Pfam" id="PF00535">
    <property type="entry name" value="Glycos_transf_2"/>
    <property type="match status" value="1"/>
</dbReference>
<keyword evidence="1" id="KW-0472">Membrane</keyword>
<dbReference type="eggNOG" id="arCOG01387">
    <property type="taxonomic scope" value="Archaea"/>
</dbReference>
<dbReference type="Proteomes" id="UP000002698">
    <property type="component" value="Chromosome"/>
</dbReference>
<feature type="domain" description="Glycosyltransferase 2-like" evidence="2">
    <location>
        <begin position="4"/>
        <end position="169"/>
    </location>
</feature>
<dbReference type="InterPro" id="IPR053553">
    <property type="entry name" value="GDP_glucuronosyltransferase"/>
</dbReference>
<dbReference type="InterPro" id="IPR050834">
    <property type="entry name" value="Glycosyltransf_2"/>
</dbReference>
<dbReference type="EMBL" id="CR936257">
    <property type="protein sequence ID" value="CAI49049.1"/>
    <property type="molecule type" value="Genomic_DNA"/>
</dbReference>